<dbReference type="Proteomes" id="UP000447434">
    <property type="component" value="Chromosome 11"/>
</dbReference>
<comment type="caution">
    <text evidence="1">The sequence shown here is derived from an EMBL/GenBank/DDBJ whole genome shotgun (WGS) entry which is preliminary data.</text>
</comment>
<reference evidence="2" key="1">
    <citation type="journal article" date="2020" name="Nat. Commun.">
        <title>Genome sequence of the cluster root forming white lupin.</title>
        <authorList>
            <person name="Hufnagel B."/>
            <person name="Marques A."/>
            <person name="Soriano A."/>
            <person name="Marques L."/>
            <person name="Divol F."/>
            <person name="Doumas P."/>
            <person name="Sallet E."/>
            <person name="Mancinotti D."/>
            <person name="Carrere S."/>
            <person name="Marande W."/>
            <person name="Arribat S."/>
            <person name="Keller J."/>
            <person name="Huneau C."/>
            <person name="Blein T."/>
            <person name="Aime D."/>
            <person name="Laguerre M."/>
            <person name="Taylor J."/>
            <person name="Schubert V."/>
            <person name="Nelson M."/>
            <person name="Geu-Flores F."/>
            <person name="Crespi M."/>
            <person name="Gallardo-Guerrero K."/>
            <person name="Delaux P.-M."/>
            <person name="Salse J."/>
            <person name="Berges H."/>
            <person name="Guyot R."/>
            <person name="Gouzy J."/>
            <person name="Peret B."/>
        </authorList>
    </citation>
    <scope>NUCLEOTIDE SEQUENCE [LARGE SCALE GENOMIC DNA]</scope>
    <source>
        <strain evidence="2">cv. Amiga</strain>
    </source>
</reference>
<proteinExistence type="predicted"/>
<sequence length="113" mass="13545">MGYLYHIDDVLYALFNEYGETFEHLFFTCNLTYSVWQLLYNWLNITTLLPSQPINHFTTHMGMISNNRLSKFWSIILLVTPWAIWLSKNDFIFNSIKHSLHKTFYSAKVKSWL</sequence>
<dbReference type="EMBL" id="WOCE01000011">
    <property type="protein sequence ID" value="KAE9604056.1"/>
    <property type="molecule type" value="Genomic_DNA"/>
</dbReference>
<dbReference type="AlphaFoldDB" id="A0A6A4PRY9"/>
<evidence type="ECO:0008006" key="3">
    <source>
        <dbReference type="Google" id="ProtNLM"/>
    </source>
</evidence>
<name>A0A6A4PRY9_LUPAL</name>
<gene>
    <name evidence="1" type="ORF">Lalb_Chr11g0067301</name>
</gene>
<protein>
    <recommendedName>
        <fullName evidence="3">Reverse transcriptase zinc-binding domain-containing protein</fullName>
    </recommendedName>
</protein>
<evidence type="ECO:0000313" key="1">
    <source>
        <dbReference type="EMBL" id="KAE9604056.1"/>
    </source>
</evidence>
<organism evidence="1 2">
    <name type="scientific">Lupinus albus</name>
    <name type="common">White lupine</name>
    <name type="synonym">Lupinus termis</name>
    <dbReference type="NCBI Taxonomy" id="3870"/>
    <lineage>
        <taxon>Eukaryota</taxon>
        <taxon>Viridiplantae</taxon>
        <taxon>Streptophyta</taxon>
        <taxon>Embryophyta</taxon>
        <taxon>Tracheophyta</taxon>
        <taxon>Spermatophyta</taxon>
        <taxon>Magnoliopsida</taxon>
        <taxon>eudicotyledons</taxon>
        <taxon>Gunneridae</taxon>
        <taxon>Pentapetalae</taxon>
        <taxon>rosids</taxon>
        <taxon>fabids</taxon>
        <taxon>Fabales</taxon>
        <taxon>Fabaceae</taxon>
        <taxon>Papilionoideae</taxon>
        <taxon>50 kb inversion clade</taxon>
        <taxon>genistoids sensu lato</taxon>
        <taxon>core genistoids</taxon>
        <taxon>Genisteae</taxon>
        <taxon>Lupinus</taxon>
    </lineage>
</organism>
<evidence type="ECO:0000313" key="2">
    <source>
        <dbReference type="Proteomes" id="UP000447434"/>
    </source>
</evidence>
<accession>A0A6A4PRY9</accession>
<keyword evidence="2" id="KW-1185">Reference proteome</keyword>
<dbReference type="OrthoDB" id="1436222at2759"/>